<dbReference type="EMBL" id="GU474877">
    <property type="protein sequence ID" value="ADI17925.1"/>
    <property type="molecule type" value="Genomic_DNA"/>
</dbReference>
<evidence type="ECO:0000313" key="1">
    <source>
        <dbReference type="EMBL" id="ADI17925.1"/>
    </source>
</evidence>
<accession>E0XU34</accession>
<organism evidence="1">
    <name type="scientific">uncultured Desulfobacterales bacterium HF0200_07G10</name>
    <dbReference type="NCBI Taxonomy" id="710741"/>
    <lineage>
        <taxon>Bacteria</taxon>
        <taxon>Pseudomonadati</taxon>
        <taxon>Thermodesulfobacteriota</taxon>
        <taxon>Desulfobacteria</taxon>
        <taxon>Desulfobacterales</taxon>
        <taxon>environmental samples</taxon>
    </lineage>
</organism>
<proteinExistence type="predicted"/>
<dbReference type="AlphaFoldDB" id="E0XU34"/>
<sequence>MGFPKSHSVLIRKTSPSHYFFINRLQRWIFKLKKHLLELQVSCIFSIITYHSRNQQADRSKSKQAKRQAPFFLFLFSVTY</sequence>
<protein>
    <submittedName>
        <fullName evidence="1">Uncharacterized protein</fullName>
    </submittedName>
</protein>
<name>E0XU34_9BACT</name>
<reference evidence="1" key="1">
    <citation type="journal article" date="2011" name="Environ. Microbiol.">
        <title>Time-series analyses of Monterey Bay coastal microbial picoplankton using a 'genome proxy' microarray.</title>
        <authorList>
            <person name="Rich V.I."/>
            <person name="Pham V.D."/>
            <person name="Eppley J."/>
            <person name="Shi Y."/>
            <person name="DeLong E.F."/>
        </authorList>
    </citation>
    <scope>NUCLEOTIDE SEQUENCE</scope>
</reference>